<accession>A0ABW5QDV1</accession>
<keyword evidence="3" id="KW-1185">Reference proteome</keyword>
<gene>
    <name evidence="2" type="ORF">ACFSW4_14010</name>
</gene>
<evidence type="ECO:0000256" key="1">
    <source>
        <dbReference type="SAM" id="SignalP"/>
    </source>
</evidence>
<feature type="chain" id="PRO_5045498186" evidence="1">
    <location>
        <begin position="22"/>
        <end position="208"/>
    </location>
</feature>
<dbReference type="Proteomes" id="UP001597452">
    <property type="component" value="Unassembled WGS sequence"/>
</dbReference>
<evidence type="ECO:0000313" key="2">
    <source>
        <dbReference type="EMBL" id="MFD2639980.1"/>
    </source>
</evidence>
<dbReference type="EMBL" id="JBHUMZ010000050">
    <property type="protein sequence ID" value="MFD2639980.1"/>
    <property type="molecule type" value="Genomic_DNA"/>
</dbReference>
<evidence type="ECO:0000313" key="3">
    <source>
        <dbReference type="Proteomes" id="UP001597452"/>
    </source>
</evidence>
<name>A0ABW5QDV1_9BACI</name>
<sequence>MKKLLILILMISLLPGLTIQAEDNQNEEISQKQVQFQNDFRRLWIDHVLWTSNYITSATTAGAEDQKEVLNRLLRNQVEIGDAIKPLYGDEAGTQLTNLLTEHIEIAGRLVNAAINNEDSSVEDLNKEWYRNAVDIAAFLSSANPNLSQDELDDLLETHLELVADDLEASINKDWDARIDSIDEGVTHIIMMADTISEAVIKQFPDQF</sequence>
<comment type="caution">
    <text evidence="2">The sequence shown here is derived from an EMBL/GenBank/DDBJ whole genome shotgun (WGS) entry which is preliminary data.</text>
</comment>
<protein>
    <submittedName>
        <fullName evidence="2">Glycosyltransferase</fullName>
    </submittedName>
</protein>
<reference evidence="3" key="1">
    <citation type="journal article" date="2019" name="Int. J. Syst. Evol. Microbiol.">
        <title>The Global Catalogue of Microorganisms (GCM) 10K type strain sequencing project: providing services to taxonomists for standard genome sequencing and annotation.</title>
        <authorList>
            <consortium name="The Broad Institute Genomics Platform"/>
            <consortium name="The Broad Institute Genome Sequencing Center for Infectious Disease"/>
            <person name="Wu L."/>
            <person name="Ma J."/>
        </authorList>
    </citation>
    <scope>NUCLEOTIDE SEQUENCE [LARGE SCALE GENOMIC DNA]</scope>
    <source>
        <strain evidence="3">TISTR 1571</strain>
    </source>
</reference>
<feature type="signal peptide" evidence="1">
    <location>
        <begin position="1"/>
        <end position="21"/>
    </location>
</feature>
<organism evidence="2 3">
    <name type="scientific">Piscibacillus salipiscarius</name>
    <dbReference type="NCBI Taxonomy" id="299480"/>
    <lineage>
        <taxon>Bacteria</taxon>
        <taxon>Bacillati</taxon>
        <taxon>Bacillota</taxon>
        <taxon>Bacilli</taxon>
        <taxon>Bacillales</taxon>
        <taxon>Bacillaceae</taxon>
        <taxon>Piscibacillus</taxon>
    </lineage>
</organism>
<proteinExistence type="predicted"/>
<dbReference type="RefSeq" id="WP_054754053.1">
    <property type="nucleotide sequence ID" value="NZ_JBHUMZ010000050.1"/>
</dbReference>
<keyword evidence="1" id="KW-0732">Signal</keyword>